<keyword evidence="9" id="KW-1185">Reference proteome</keyword>
<dbReference type="PANTHER" id="PTHR31845">
    <property type="entry name" value="FINGER DOMAIN PROTEIN, PUTATIVE-RELATED"/>
    <property type="match status" value="1"/>
</dbReference>
<comment type="subcellular location">
    <subcellularLocation>
        <location evidence="1">Nucleus</location>
    </subcellularLocation>
</comment>
<keyword evidence="5" id="KW-0539">Nucleus</keyword>
<feature type="region of interest" description="Disordered" evidence="6">
    <location>
        <begin position="585"/>
        <end position="612"/>
    </location>
</feature>
<gene>
    <name evidence="8" type="ORF">SCUCBS95973_005771</name>
</gene>
<name>A0ABP0BZM6_9PEZI</name>
<sequence length="866" mass="94088">MQTTGFRACETCRALKVRCMPADGDAASGGAGIGSATPGGGGSSSSAPAVPLPPVSERAPCRRCQDTGTTCIYTEPRRTKRKRTDVRVRELEREVRMLTELLVLRRRMAEESIPAAEYEGTAAARSTARASLAATEAAHAPQTPLPVQQSLPDTPSAFFIDTPTHAGLPEPAAAADPPPSPSSRRQPPIYDANAFPPPPPPIDLTLHGPPRPETADPVAAGLLSMEKATRLFRRYVTMIAPQRPFVVFPKVTLPGMEAMTPAVENAITVMAALVREHQPVLFLSVLTAAVGSGLDGRYRDSDYGSSEALSTVLDALLLRVYADRIFYQSEKSLELVQALLISSNWNFYSFDKPHSNPAGVPSSSTNYNHNHGHREGPTASGVSSFDHLRFYQHIHMASTMAIELESMHRDGVVGGEQVASGLLADPLAFERTLLSCYICCSSISLGFHRQAMLSFTPTMAEYLRRLETSPHAAATDPVMVAWVHLQRIVDMTADALRLRATVRNSSGAAVTLADTTSHDYEDVPDLSDPSVQMSLQNVTQMLQQWRQDHSRYMTNSLLIQYNTILCLLHESCLYNEFDPSDLKPPYRLSIPNDATTPSSSSSSRPRPRHPLTPAHMASRRICLMAARSLIGLFLSSPTDQLLGSPVVVYARVGYAMVVLLKLQISAALPGGAMHGLMIDTATGDSVTQVYQYLESLIARLEELEALGGRIAAIWVTMVRITHAWYEAYFLPAANGRPPPPQRDETMGDPDIGPVLEPLRHCLLSNNTHYTGAGHGAGAAHPQQQQQRPQAGSELLKQHPYSVTDQGYAALVSGFGTSVCSMLATMSTEEEEAFLSSALDTGEIDRWMDPRIGLGDIQNQIFEFSGI</sequence>
<evidence type="ECO:0000256" key="5">
    <source>
        <dbReference type="ARBA" id="ARBA00023242"/>
    </source>
</evidence>
<dbReference type="EMBL" id="CAWUHB010000032">
    <property type="protein sequence ID" value="CAK7225172.1"/>
    <property type="molecule type" value="Genomic_DNA"/>
</dbReference>
<evidence type="ECO:0000256" key="3">
    <source>
        <dbReference type="ARBA" id="ARBA00023125"/>
    </source>
</evidence>
<evidence type="ECO:0000313" key="8">
    <source>
        <dbReference type="EMBL" id="CAK7225172.1"/>
    </source>
</evidence>
<evidence type="ECO:0000256" key="2">
    <source>
        <dbReference type="ARBA" id="ARBA00023015"/>
    </source>
</evidence>
<feature type="region of interest" description="Disordered" evidence="6">
    <location>
        <begin position="359"/>
        <end position="380"/>
    </location>
</feature>
<evidence type="ECO:0000313" key="9">
    <source>
        <dbReference type="Proteomes" id="UP001642405"/>
    </source>
</evidence>
<feature type="compositionally biased region" description="Low complexity" evidence="6">
    <location>
        <begin position="182"/>
        <end position="194"/>
    </location>
</feature>
<dbReference type="Gene3D" id="4.10.240.10">
    <property type="entry name" value="Zn(2)-C6 fungal-type DNA-binding domain"/>
    <property type="match status" value="1"/>
</dbReference>
<reference evidence="8 9" key="1">
    <citation type="submission" date="2024-01" db="EMBL/GenBank/DDBJ databases">
        <authorList>
            <person name="Allen C."/>
            <person name="Tagirdzhanova G."/>
        </authorList>
    </citation>
    <scope>NUCLEOTIDE SEQUENCE [LARGE SCALE GENOMIC DNA]</scope>
</reference>
<feature type="compositionally biased region" description="Low complexity" evidence="6">
    <location>
        <begin position="777"/>
        <end position="791"/>
    </location>
</feature>
<feature type="compositionally biased region" description="Low complexity" evidence="6">
    <location>
        <begin position="129"/>
        <end position="140"/>
    </location>
</feature>
<keyword evidence="2" id="KW-0805">Transcription regulation</keyword>
<evidence type="ECO:0000256" key="1">
    <source>
        <dbReference type="ARBA" id="ARBA00004123"/>
    </source>
</evidence>
<comment type="caution">
    <text evidence="8">The sequence shown here is derived from an EMBL/GenBank/DDBJ whole genome shotgun (WGS) entry which is preliminary data.</text>
</comment>
<dbReference type="SMART" id="SM00066">
    <property type="entry name" value="GAL4"/>
    <property type="match status" value="1"/>
</dbReference>
<feature type="region of interest" description="Disordered" evidence="6">
    <location>
        <begin position="30"/>
        <end position="61"/>
    </location>
</feature>
<evidence type="ECO:0000259" key="7">
    <source>
        <dbReference type="SMART" id="SM00066"/>
    </source>
</evidence>
<keyword evidence="3" id="KW-0238">DNA-binding</keyword>
<evidence type="ECO:0000256" key="4">
    <source>
        <dbReference type="ARBA" id="ARBA00023163"/>
    </source>
</evidence>
<proteinExistence type="predicted"/>
<keyword evidence="4" id="KW-0804">Transcription</keyword>
<dbReference type="InterPro" id="IPR051089">
    <property type="entry name" value="prtT"/>
</dbReference>
<feature type="region of interest" description="Disordered" evidence="6">
    <location>
        <begin position="772"/>
        <end position="792"/>
    </location>
</feature>
<dbReference type="PANTHER" id="PTHR31845:SF39">
    <property type="entry name" value="TRANSCRIPTION FACTOR PBCR-RELATED"/>
    <property type="match status" value="1"/>
</dbReference>
<dbReference type="CDD" id="cd12148">
    <property type="entry name" value="fungal_TF_MHR"/>
    <property type="match status" value="1"/>
</dbReference>
<organism evidence="8 9">
    <name type="scientific">Sporothrix curviconia</name>
    <dbReference type="NCBI Taxonomy" id="1260050"/>
    <lineage>
        <taxon>Eukaryota</taxon>
        <taxon>Fungi</taxon>
        <taxon>Dikarya</taxon>
        <taxon>Ascomycota</taxon>
        <taxon>Pezizomycotina</taxon>
        <taxon>Sordariomycetes</taxon>
        <taxon>Sordariomycetidae</taxon>
        <taxon>Ophiostomatales</taxon>
        <taxon>Ophiostomataceae</taxon>
        <taxon>Sporothrix</taxon>
    </lineage>
</organism>
<evidence type="ECO:0000256" key="6">
    <source>
        <dbReference type="SAM" id="MobiDB-lite"/>
    </source>
</evidence>
<feature type="domain" description="Zn(2)-C6 fungal-type" evidence="7">
    <location>
        <begin position="3"/>
        <end position="82"/>
    </location>
</feature>
<dbReference type="InterPro" id="IPR001138">
    <property type="entry name" value="Zn2Cys6_DnaBD"/>
</dbReference>
<dbReference type="InterPro" id="IPR036864">
    <property type="entry name" value="Zn2-C6_fun-type_DNA-bd_sf"/>
</dbReference>
<accession>A0ABP0BZM6</accession>
<dbReference type="Proteomes" id="UP001642405">
    <property type="component" value="Unassembled WGS sequence"/>
</dbReference>
<feature type="compositionally biased region" description="Gly residues" evidence="6">
    <location>
        <begin position="30"/>
        <end position="43"/>
    </location>
</feature>
<protein>
    <recommendedName>
        <fullName evidence="7">Zn(2)-C6 fungal-type domain-containing protein</fullName>
    </recommendedName>
</protein>
<feature type="region of interest" description="Disordered" evidence="6">
    <location>
        <begin position="129"/>
        <end position="214"/>
    </location>
</feature>